<dbReference type="SUPFAM" id="SSF160369">
    <property type="entry name" value="Ribosomal protein L10-like"/>
    <property type="match status" value="1"/>
</dbReference>
<dbReference type="RefSeq" id="WP_199600037.1">
    <property type="nucleotide sequence ID" value="NZ_JAEHJZ010000031.1"/>
</dbReference>
<dbReference type="InterPro" id="IPR043141">
    <property type="entry name" value="Ribosomal_uL10-like_sf"/>
</dbReference>
<evidence type="ECO:0000256" key="2">
    <source>
        <dbReference type="ARBA" id="ARBA00008889"/>
    </source>
</evidence>
<keyword evidence="3 6" id="KW-0689">Ribosomal protein</keyword>
<gene>
    <name evidence="6" type="primary">rplJ</name>
    <name evidence="7" type="ORF">JEM65_12540</name>
</gene>
<dbReference type="EMBL" id="JAEHJZ010000031">
    <property type="protein sequence ID" value="MBJ7881474.1"/>
    <property type="molecule type" value="Genomic_DNA"/>
</dbReference>
<evidence type="ECO:0000256" key="6">
    <source>
        <dbReference type="HAMAP-Rule" id="MF_00362"/>
    </source>
</evidence>
<comment type="similarity">
    <text evidence="2 6">Belongs to the universal ribosomal protein uL10 family.</text>
</comment>
<dbReference type="Gene3D" id="3.30.70.1730">
    <property type="match status" value="1"/>
</dbReference>
<dbReference type="InterPro" id="IPR022973">
    <property type="entry name" value="Ribosomal_uL10_bac"/>
</dbReference>
<dbReference type="GO" id="GO:0070180">
    <property type="term" value="F:large ribosomal subunit rRNA binding"/>
    <property type="evidence" value="ECO:0007669"/>
    <property type="project" value="UniProtKB-UniRule"/>
</dbReference>
<evidence type="ECO:0000256" key="3">
    <source>
        <dbReference type="ARBA" id="ARBA00022980"/>
    </source>
</evidence>
<protein>
    <recommendedName>
        <fullName evidence="5 6">Large ribosomal subunit protein uL10</fullName>
    </recommendedName>
</protein>
<dbReference type="GO" id="GO:0005840">
    <property type="term" value="C:ribosome"/>
    <property type="evidence" value="ECO:0007669"/>
    <property type="project" value="UniProtKB-KW"/>
</dbReference>
<keyword evidence="8" id="KW-1185">Reference proteome</keyword>
<comment type="function">
    <text evidence="1 6">Forms part of the ribosomal stalk, playing a central role in the interaction of the ribosome with GTP-bound translation factors.</text>
</comment>
<reference evidence="7 8" key="1">
    <citation type="submission" date="2020-09" db="EMBL/GenBank/DDBJ databases">
        <title>Draft genome of Gelidibacter salicanalis PAMC21136.</title>
        <authorList>
            <person name="Park H."/>
        </authorList>
    </citation>
    <scope>NUCLEOTIDE SEQUENCE [LARGE SCALE GENOMIC DNA]</scope>
    <source>
        <strain evidence="7 8">PAMC21136</strain>
    </source>
</reference>
<dbReference type="PANTHER" id="PTHR11560">
    <property type="entry name" value="39S RIBOSOMAL PROTEIN L10, MITOCHONDRIAL"/>
    <property type="match status" value="1"/>
</dbReference>
<keyword evidence="6" id="KW-0694">RNA-binding</keyword>
<dbReference type="Proteomes" id="UP000662373">
    <property type="component" value="Unassembled WGS sequence"/>
</dbReference>
<comment type="caution">
    <text evidence="7">The sequence shown here is derived from an EMBL/GenBank/DDBJ whole genome shotgun (WGS) entry which is preliminary data.</text>
</comment>
<dbReference type="Pfam" id="PF00466">
    <property type="entry name" value="Ribosomal_L10"/>
    <property type="match status" value="1"/>
</dbReference>
<dbReference type="GO" id="GO:1990904">
    <property type="term" value="C:ribonucleoprotein complex"/>
    <property type="evidence" value="ECO:0007669"/>
    <property type="project" value="UniProtKB-KW"/>
</dbReference>
<proteinExistence type="inferred from homology"/>
<accession>A0A934NJJ1</accession>
<evidence type="ECO:0000313" key="7">
    <source>
        <dbReference type="EMBL" id="MBJ7881474.1"/>
    </source>
</evidence>
<dbReference type="InterPro" id="IPR001790">
    <property type="entry name" value="Ribosomal_uL10"/>
</dbReference>
<dbReference type="HAMAP" id="MF_00362">
    <property type="entry name" value="Ribosomal_uL10"/>
    <property type="match status" value="1"/>
</dbReference>
<dbReference type="CDD" id="cd05797">
    <property type="entry name" value="Ribosomal_L10"/>
    <property type="match status" value="1"/>
</dbReference>
<dbReference type="NCBIfam" id="NF000955">
    <property type="entry name" value="PRK00099.1-1"/>
    <property type="match status" value="1"/>
</dbReference>
<dbReference type="InterPro" id="IPR047865">
    <property type="entry name" value="Ribosomal_uL10_bac_type"/>
</dbReference>
<comment type="subunit">
    <text evidence="6">Part of the ribosomal stalk of the 50S ribosomal subunit. The N-terminus interacts with L11 and the large rRNA to form the base of the stalk. The C-terminus forms an elongated spine to which L12 dimers bind in a sequential fashion forming a multimeric L10(L12)X complex.</text>
</comment>
<evidence type="ECO:0000256" key="4">
    <source>
        <dbReference type="ARBA" id="ARBA00023274"/>
    </source>
</evidence>
<evidence type="ECO:0000313" key="8">
    <source>
        <dbReference type="Proteomes" id="UP000662373"/>
    </source>
</evidence>
<organism evidence="7 8">
    <name type="scientific">Gelidibacter salicanalis</name>
    <dbReference type="NCBI Taxonomy" id="291193"/>
    <lineage>
        <taxon>Bacteria</taxon>
        <taxon>Pseudomonadati</taxon>
        <taxon>Bacteroidota</taxon>
        <taxon>Flavobacteriia</taxon>
        <taxon>Flavobacteriales</taxon>
        <taxon>Flavobacteriaceae</taxon>
        <taxon>Gelidibacter</taxon>
    </lineage>
</organism>
<name>A0A934NJJ1_9FLAO</name>
<dbReference type="AlphaFoldDB" id="A0A934NJJ1"/>
<evidence type="ECO:0000256" key="1">
    <source>
        <dbReference type="ARBA" id="ARBA00002633"/>
    </source>
</evidence>
<keyword evidence="6" id="KW-0699">rRNA-binding</keyword>
<dbReference type="GO" id="GO:0006412">
    <property type="term" value="P:translation"/>
    <property type="evidence" value="ECO:0007669"/>
    <property type="project" value="UniProtKB-UniRule"/>
</dbReference>
<sequence>MTREEKSQVIEELTAQLAENTHIYLTDISGLNALNTSNLRRACFKANIKMAVVKNTLLEKAMAASDKDFGDLPTTLKGNTSVMYSETGNAPAKVIKEFRKKSAMPLLKGAFIEEAIYIGDDQLDALVDIKSREELIGDIIGLLQSPAKNVISALKSSGGKIAGIVKTLSEREG</sequence>
<keyword evidence="4 6" id="KW-0687">Ribonucleoprotein</keyword>
<evidence type="ECO:0000256" key="5">
    <source>
        <dbReference type="ARBA" id="ARBA00035202"/>
    </source>
</evidence>